<accession>A0A8T2AZY5</accession>
<dbReference type="SMART" id="SM00768">
    <property type="entry name" value="X8"/>
    <property type="match status" value="1"/>
</dbReference>
<keyword evidence="15" id="KW-1185">Reference proteome</keyword>
<dbReference type="EMBL" id="JAEFBK010000008">
    <property type="protein sequence ID" value="KAG7579316.1"/>
    <property type="molecule type" value="Genomic_DNA"/>
</dbReference>
<dbReference type="Pfam" id="PF00332">
    <property type="entry name" value="Glyco_hydro_17"/>
    <property type="match status" value="1"/>
</dbReference>
<evidence type="ECO:0000256" key="12">
    <source>
        <dbReference type="SAM" id="SignalP"/>
    </source>
</evidence>
<keyword evidence="6 12" id="KW-0732">Signal</keyword>
<evidence type="ECO:0000256" key="4">
    <source>
        <dbReference type="ARBA" id="ARBA00012780"/>
    </source>
</evidence>
<evidence type="ECO:0000256" key="1">
    <source>
        <dbReference type="ARBA" id="ARBA00000382"/>
    </source>
</evidence>
<dbReference type="EC" id="3.2.1.39" evidence="4"/>
<dbReference type="InterPro" id="IPR000490">
    <property type="entry name" value="Glyco_hydro_17"/>
</dbReference>
<dbReference type="AlphaFoldDB" id="A0A8T2AZY5"/>
<dbReference type="GO" id="GO:0042973">
    <property type="term" value="F:glucan endo-1,3-beta-D-glucosidase activity"/>
    <property type="evidence" value="ECO:0007669"/>
    <property type="project" value="UniProtKB-EC"/>
</dbReference>
<dbReference type="PROSITE" id="PS00587">
    <property type="entry name" value="GLYCOSYL_HYDROL_F17"/>
    <property type="match status" value="1"/>
</dbReference>
<dbReference type="Proteomes" id="UP000694240">
    <property type="component" value="Chromosome 8"/>
</dbReference>
<reference evidence="14 15" key="1">
    <citation type="submission" date="2020-12" db="EMBL/GenBank/DDBJ databases">
        <title>Concerted genomic and epigenomic changes stabilize Arabidopsis allopolyploids.</title>
        <authorList>
            <person name="Chen Z."/>
        </authorList>
    </citation>
    <scope>NUCLEOTIDE SEQUENCE [LARGE SCALE GENOMIC DNA]</scope>
    <source>
        <strain evidence="14">Allo738</strain>
        <tissue evidence="14">Leaf</tissue>
    </source>
</reference>
<dbReference type="GO" id="GO:0005576">
    <property type="term" value="C:extracellular region"/>
    <property type="evidence" value="ECO:0007669"/>
    <property type="project" value="UniProtKB-SubCell"/>
</dbReference>
<feature type="signal peptide" evidence="12">
    <location>
        <begin position="1"/>
        <end position="22"/>
    </location>
</feature>
<evidence type="ECO:0000256" key="11">
    <source>
        <dbReference type="RuleBase" id="RU004336"/>
    </source>
</evidence>
<evidence type="ECO:0000256" key="8">
    <source>
        <dbReference type="ARBA" id="ARBA00023157"/>
    </source>
</evidence>
<evidence type="ECO:0000256" key="2">
    <source>
        <dbReference type="ARBA" id="ARBA00004613"/>
    </source>
</evidence>
<evidence type="ECO:0000313" key="14">
    <source>
        <dbReference type="EMBL" id="KAG7579316.1"/>
    </source>
</evidence>
<comment type="similarity">
    <text evidence="3 10">Belongs to the glycosyl hydrolase 17 family.</text>
</comment>
<protein>
    <recommendedName>
        <fullName evidence="4">glucan endo-1,3-beta-D-glucosidase</fullName>
        <ecNumber evidence="4">3.2.1.39</ecNumber>
    </recommendedName>
</protein>
<evidence type="ECO:0000256" key="6">
    <source>
        <dbReference type="ARBA" id="ARBA00022729"/>
    </source>
</evidence>
<gene>
    <name evidence="14" type="ORF">ISN45_Aa03g034730</name>
</gene>
<evidence type="ECO:0000256" key="5">
    <source>
        <dbReference type="ARBA" id="ARBA00022525"/>
    </source>
</evidence>
<keyword evidence="7 11" id="KW-0378">Hydrolase</keyword>
<dbReference type="GO" id="GO:0005975">
    <property type="term" value="P:carbohydrate metabolic process"/>
    <property type="evidence" value="ECO:0007669"/>
    <property type="project" value="InterPro"/>
</dbReference>
<dbReference type="PANTHER" id="PTHR32227">
    <property type="entry name" value="GLUCAN ENDO-1,3-BETA-GLUCOSIDASE BG1-RELATED-RELATED"/>
    <property type="match status" value="1"/>
</dbReference>
<organism evidence="14 15">
    <name type="scientific">Arabidopsis thaliana x Arabidopsis arenosa</name>
    <dbReference type="NCBI Taxonomy" id="1240361"/>
    <lineage>
        <taxon>Eukaryota</taxon>
        <taxon>Viridiplantae</taxon>
        <taxon>Streptophyta</taxon>
        <taxon>Embryophyta</taxon>
        <taxon>Tracheophyta</taxon>
        <taxon>Spermatophyta</taxon>
        <taxon>Magnoliopsida</taxon>
        <taxon>eudicotyledons</taxon>
        <taxon>Gunneridae</taxon>
        <taxon>Pentapetalae</taxon>
        <taxon>rosids</taxon>
        <taxon>malvids</taxon>
        <taxon>Brassicales</taxon>
        <taxon>Brassicaceae</taxon>
        <taxon>Camelineae</taxon>
        <taxon>Arabidopsis</taxon>
    </lineage>
</organism>
<evidence type="ECO:0000256" key="7">
    <source>
        <dbReference type="ARBA" id="ARBA00022801"/>
    </source>
</evidence>
<comment type="caution">
    <text evidence="14">The sequence shown here is derived from an EMBL/GenBank/DDBJ whole genome shotgun (WGS) entry which is preliminary data.</text>
</comment>
<comment type="catalytic activity">
    <reaction evidence="1">
        <text>Hydrolysis of (1-&gt;3)-beta-D-glucosidic linkages in (1-&gt;3)-beta-D-glucans.</text>
        <dbReference type="EC" id="3.2.1.39"/>
    </reaction>
</comment>
<dbReference type="FunFam" id="1.20.58.1040:FF:000003">
    <property type="entry name" value="glucan endo-1,3-beta-glucosidase 7"/>
    <property type="match status" value="1"/>
</dbReference>
<evidence type="ECO:0000259" key="13">
    <source>
        <dbReference type="SMART" id="SM00768"/>
    </source>
</evidence>
<dbReference type="InterPro" id="IPR044965">
    <property type="entry name" value="Glyco_hydro_17_plant"/>
</dbReference>
<comment type="subcellular location">
    <subcellularLocation>
        <location evidence="2">Secreted</location>
    </subcellularLocation>
</comment>
<name>A0A8T2AZY5_9BRAS</name>
<dbReference type="Pfam" id="PF07983">
    <property type="entry name" value="X8"/>
    <property type="match status" value="1"/>
</dbReference>
<dbReference type="InterPro" id="IPR012946">
    <property type="entry name" value="X8"/>
</dbReference>
<keyword evidence="5" id="KW-0964">Secreted</keyword>
<keyword evidence="8" id="KW-1015">Disulfide bond</keyword>
<keyword evidence="9 11" id="KW-0326">Glycosidase</keyword>
<evidence type="ECO:0000256" key="9">
    <source>
        <dbReference type="ARBA" id="ARBA00023295"/>
    </source>
</evidence>
<feature type="chain" id="PRO_5035775739" description="glucan endo-1,3-beta-D-glucosidase" evidence="12">
    <location>
        <begin position="23"/>
        <end position="528"/>
    </location>
</feature>
<evidence type="ECO:0000313" key="15">
    <source>
        <dbReference type="Proteomes" id="UP000694240"/>
    </source>
</evidence>
<evidence type="ECO:0000256" key="3">
    <source>
        <dbReference type="ARBA" id="ARBA00008773"/>
    </source>
</evidence>
<evidence type="ECO:0000256" key="10">
    <source>
        <dbReference type="RuleBase" id="RU004335"/>
    </source>
</evidence>
<sequence length="528" mass="57499">MALSFFFFYLLFTLFSVSPSNAQSFIGVNYGLLADNLPPPSETAKLLQSTSIQKVRLYNADPSIIKSLAGTGIGIVIGVANGDLPSIASDFNVASQWINSNVLPFYPASNIILINVGNEVLLSNDLNLVNQLLPAMQNVQKALEAVSLGGKIKVSTVHAMTVLGNSEPPSAGSFAPSYQAGLKGILQFLSDTGSPFAINPYPFFAYQGDPRPETLAFCLFQPNPGRVDSNTGIKYMNMFDAQVDAVHSALKSMGFEKVEVLVAETGWPSTGDNKEVGPSVENAKAYNGNLIAHLRSMVGTPLMPGKSIDTYIFALFDENLKPGPSFERSFGLFKPDLSMAYDIGLTKTTSSQTSQSPQLGKTTSMGWCVPKEDATQEQLQDSLDWICGQGIDCGPIMPGGVCFEPNNLVSHTAYAMNLYFQKSPENPTDCDFSKTARITSENPSYNSCVYPRAGDGTINGETNKYVEWRVARYIDQCSILQYHRVSKPFARYHLKRIVGVVSDQELRKNVVGKKKIILTPKSYATLDV</sequence>
<dbReference type="FunFam" id="3.20.20.80:FF:000005">
    <property type="entry name" value="Glucan endo-1,3-beta-glucosidase 14"/>
    <property type="match status" value="1"/>
</dbReference>
<feature type="domain" description="X8" evidence="13">
    <location>
        <begin position="366"/>
        <end position="450"/>
    </location>
</feature>
<proteinExistence type="inferred from homology"/>